<dbReference type="Gene3D" id="3.90.470.10">
    <property type="entry name" value="Ribosomal protein L22/L17"/>
    <property type="match status" value="1"/>
</dbReference>
<dbReference type="GO" id="GO:0022625">
    <property type="term" value="C:cytosolic large ribosomal subunit"/>
    <property type="evidence" value="ECO:0007669"/>
    <property type="project" value="TreeGrafter"/>
</dbReference>
<dbReference type="InterPro" id="IPR036394">
    <property type="entry name" value="Ribosomal_uL22_sf"/>
</dbReference>
<keyword evidence="2 4" id="KW-0689">Ribosomal protein</keyword>
<dbReference type="InterPro" id="IPR001063">
    <property type="entry name" value="Ribosomal_uL22"/>
</dbReference>
<dbReference type="Pfam" id="PF00237">
    <property type="entry name" value="Ribosomal_L22"/>
    <property type="match status" value="1"/>
</dbReference>
<dbReference type="OrthoDB" id="304509at2759"/>
<comment type="similarity">
    <text evidence="1 4">Belongs to the universal ribosomal protein uL22 family.</text>
</comment>
<name>A0A0V0QD39_PSEPJ</name>
<dbReference type="Proteomes" id="UP000054937">
    <property type="component" value="Unassembled WGS sequence"/>
</dbReference>
<organism evidence="5 6">
    <name type="scientific">Pseudocohnilembus persalinus</name>
    <name type="common">Ciliate</name>
    <dbReference type="NCBI Taxonomy" id="266149"/>
    <lineage>
        <taxon>Eukaryota</taxon>
        <taxon>Sar</taxon>
        <taxon>Alveolata</taxon>
        <taxon>Ciliophora</taxon>
        <taxon>Intramacronucleata</taxon>
        <taxon>Oligohymenophorea</taxon>
        <taxon>Scuticociliatia</taxon>
        <taxon>Philasterida</taxon>
        <taxon>Pseudocohnilembidae</taxon>
        <taxon>Pseudocohnilembus</taxon>
    </lineage>
</organism>
<dbReference type="InterPro" id="IPR005721">
    <property type="entry name" value="Ribosomal_uL22_euk/arc"/>
</dbReference>
<dbReference type="SUPFAM" id="SSF54843">
    <property type="entry name" value="Ribosomal protein L22"/>
    <property type="match status" value="1"/>
</dbReference>
<reference evidence="5 6" key="1">
    <citation type="journal article" date="2015" name="Sci. Rep.">
        <title>Genome of the facultative scuticociliatosis pathogen Pseudocohnilembus persalinus provides insight into its virulence through horizontal gene transfer.</title>
        <authorList>
            <person name="Xiong J."/>
            <person name="Wang G."/>
            <person name="Cheng J."/>
            <person name="Tian M."/>
            <person name="Pan X."/>
            <person name="Warren A."/>
            <person name="Jiang C."/>
            <person name="Yuan D."/>
            <person name="Miao W."/>
        </authorList>
    </citation>
    <scope>NUCLEOTIDE SEQUENCE [LARGE SCALE GENOMIC DNA]</scope>
    <source>
        <strain evidence="5">36N120E</strain>
    </source>
</reference>
<dbReference type="AlphaFoldDB" id="A0A0V0QD39"/>
<evidence type="ECO:0000256" key="4">
    <source>
        <dbReference type="RuleBase" id="RU004005"/>
    </source>
</evidence>
<evidence type="ECO:0000313" key="5">
    <source>
        <dbReference type="EMBL" id="KRX00125.1"/>
    </source>
</evidence>
<dbReference type="GO" id="GO:0002181">
    <property type="term" value="P:cytoplasmic translation"/>
    <property type="evidence" value="ECO:0007669"/>
    <property type="project" value="TreeGrafter"/>
</dbReference>
<keyword evidence="6" id="KW-1185">Reference proteome</keyword>
<evidence type="ECO:0000256" key="2">
    <source>
        <dbReference type="ARBA" id="ARBA00022980"/>
    </source>
</evidence>
<keyword evidence="3 4" id="KW-0687">Ribonucleoprotein</keyword>
<dbReference type="NCBIfam" id="TIGR01038">
    <property type="entry name" value="uL22_arch_euk"/>
    <property type="match status" value="1"/>
</dbReference>
<dbReference type="GO" id="GO:0003735">
    <property type="term" value="F:structural constituent of ribosome"/>
    <property type="evidence" value="ECO:0007669"/>
    <property type="project" value="InterPro"/>
</dbReference>
<dbReference type="PANTHER" id="PTHR11593">
    <property type="entry name" value="60S RIBOSOMAL PROTEIN L17"/>
    <property type="match status" value="1"/>
</dbReference>
<dbReference type="EMBL" id="LDAU01000194">
    <property type="protein sequence ID" value="KRX00125.1"/>
    <property type="molecule type" value="Genomic_DNA"/>
</dbReference>
<protein>
    <submittedName>
        <fullName evidence="5">Ribosomal protein L22/L17</fullName>
    </submittedName>
</protein>
<dbReference type="InParanoid" id="A0A0V0QD39"/>
<gene>
    <name evidence="5" type="ORF">PPERSA_10624</name>
</gene>
<sequence length="185" mass="20913">MVKAYSQEVANPNKAAKTSGSDLRIHYKNAYEVVRAIKHMSIPTAQKYLKDVVDHKRCIPFKTHTGCIGRTAQAKEFGVTQGRWPEKVVKVVLGLLQNLESNANVKSLDVASLYINHAQVNRAQKGRRRTYRAHGRINPYLNSCCHIELIASQKDENIAKAANKESKQHLTKRQIARTRVRVGEQ</sequence>
<dbReference type="OMA" id="NTYETAR"/>
<dbReference type="FunCoup" id="A0A0V0QD39">
    <property type="interactions" value="354"/>
</dbReference>
<comment type="caution">
    <text evidence="5">The sequence shown here is derived from an EMBL/GenBank/DDBJ whole genome shotgun (WGS) entry which is preliminary data.</text>
</comment>
<proteinExistence type="inferred from homology"/>
<dbReference type="CDD" id="cd00336">
    <property type="entry name" value="Ribosomal_L22"/>
    <property type="match status" value="1"/>
</dbReference>
<evidence type="ECO:0000256" key="3">
    <source>
        <dbReference type="ARBA" id="ARBA00023274"/>
    </source>
</evidence>
<dbReference type="PANTHER" id="PTHR11593:SF10">
    <property type="entry name" value="60S RIBOSOMAL PROTEIN L17"/>
    <property type="match status" value="1"/>
</dbReference>
<evidence type="ECO:0000313" key="6">
    <source>
        <dbReference type="Proteomes" id="UP000054937"/>
    </source>
</evidence>
<accession>A0A0V0QD39</accession>
<evidence type="ECO:0000256" key="1">
    <source>
        <dbReference type="ARBA" id="ARBA00009451"/>
    </source>
</evidence>